<dbReference type="PANTHER" id="PTHR34704:SF1">
    <property type="entry name" value="ATPASE"/>
    <property type="match status" value="1"/>
</dbReference>
<organism evidence="2 3">
    <name type="scientific">Candidatus Raymondbacteria bacterium RIFOXYD12_FULL_49_13</name>
    <dbReference type="NCBI Taxonomy" id="1817890"/>
    <lineage>
        <taxon>Bacteria</taxon>
        <taxon>Raymondiibacteriota</taxon>
    </lineage>
</organism>
<evidence type="ECO:0000313" key="2">
    <source>
        <dbReference type="EMBL" id="OGK01006.1"/>
    </source>
</evidence>
<sequence>MFFGRKHELDLLNQKYDSTKSELIVIYGRRRIGKSSLIGEFSKKKPAYCHFEAIEGQRMPRQIAHFKQQLQEQTSDSFLKNMLFSSWEQVFQYLTEKVVNAPTRGGKLVLFLDEIQWMASGRASLISLIKYYWDTRWKDKNVMLILCGSIASFMVKKVIASKALYGRITLELLLQGLAPEEAKKFFQGKRDQEEILRYLLVFGSVPKYLEEIDLNKSFNQNINRLCFTPQGGMVQEMDRIFYSQFRETAVYRHIVETLQAGLFSAVELGRKIKISSGGGLMSYLKNLETSEFIRSFVPFDRSSNTKFRKYRLFDEYLCFYFKFMSPCIRTIHESNSQKKFETLCAPGFQSWLGFAFERFCLKQSDKIARILGFQDEVLTVSPYFERGDSGFQIDLLYRRADRVVTVCEIKHSKDPIGTKVIPEVERKCGLLKLPRGHTIERVLISLYGPDRSLKESGFFHHHVTMEELFS</sequence>
<dbReference type="InterPro" id="IPR011579">
    <property type="entry name" value="ATPase_dom"/>
</dbReference>
<dbReference type="InterPro" id="IPR027417">
    <property type="entry name" value="P-loop_NTPase"/>
</dbReference>
<proteinExistence type="predicted"/>
<name>A0A1F7F3C9_UNCRA</name>
<evidence type="ECO:0000259" key="1">
    <source>
        <dbReference type="Pfam" id="PF01637"/>
    </source>
</evidence>
<comment type="caution">
    <text evidence="2">The sequence shown here is derived from an EMBL/GenBank/DDBJ whole genome shotgun (WGS) entry which is preliminary data.</text>
</comment>
<dbReference type="EMBL" id="MFYX01000136">
    <property type="protein sequence ID" value="OGK01006.1"/>
    <property type="molecule type" value="Genomic_DNA"/>
</dbReference>
<evidence type="ECO:0000313" key="3">
    <source>
        <dbReference type="Proteomes" id="UP000179243"/>
    </source>
</evidence>
<dbReference type="Gene3D" id="3.40.50.300">
    <property type="entry name" value="P-loop containing nucleotide triphosphate hydrolases"/>
    <property type="match status" value="1"/>
</dbReference>
<dbReference type="Proteomes" id="UP000179243">
    <property type="component" value="Unassembled WGS sequence"/>
</dbReference>
<dbReference type="Pfam" id="PF01637">
    <property type="entry name" value="ATPase_2"/>
    <property type="match status" value="1"/>
</dbReference>
<feature type="domain" description="ATPase" evidence="1">
    <location>
        <begin position="2"/>
        <end position="211"/>
    </location>
</feature>
<gene>
    <name evidence="2" type="ORF">A2519_17280</name>
</gene>
<dbReference type="SUPFAM" id="SSF52540">
    <property type="entry name" value="P-loop containing nucleoside triphosphate hydrolases"/>
    <property type="match status" value="1"/>
</dbReference>
<dbReference type="PANTHER" id="PTHR34704">
    <property type="entry name" value="ATPASE"/>
    <property type="match status" value="1"/>
</dbReference>
<reference evidence="2 3" key="1">
    <citation type="journal article" date="2016" name="Nat. Commun.">
        <title>Thousands of microbial genomes shed light on interconnected biogeochemical processes in an aquifer system.</title>
        <authorList>
            <person name="Anantharaman K."/>
            <person name="Brown C.T."/>
            <person name="Hug L.A."/>
            <person name="Sharon I."/>
            <person name="Castelle C.J."/>
            <person name="Probst A.J."/>
            <person name="Thomas B.C."/>
            <person name="Singh A."/>
            <person name="Wilkins M.J."/>
            <person name="Karaoz U."/>
            <person name="Brodie E.L."/>
            <person name="Williams K.H."/>
            <person name="Hubbard S.S."/>
            <person name="Banfield J.F."/>
        </authorList>
    </citation>
    <scope>NUCLEOTIDE SEQUENCE [LARGE SCALE GENOMIC DNA]</scope>
</reference>
<accession>A0A1F7F3C9</accession>
<dbReference type="GO" id="GO:0005524">
    <property type="term" value="F:ATP binding"/>
    <property type="evidence" value="ECO:0007669"/>
    <property type="project" value="InterPro"/>
</dbReference>
<dbReference type="AlphaFoldDB" id="A0A1F7F3C9"/>
<protein>
    <recommendedName>
        <fullName evidence="1">ATPase domain-containing protein</fullName>
    </recommendedName>
</protein>